<sequence>MKEKMAVNAQLECIICGIMVPSVYKYHTHNIRRHSLAELSRAILKLKNLPLPLNDPPAEVGNENEEEQTKGEQRQQQPRFDVEVAEALGLSVRVDLMDEEIIELGPTDNADHLQIQSRQVKNLHEKNQQSRQVIEVKENKTSPCYTNPTAEDPDAIVVKFNRELFTAQDNSSPSLYTGDTSKTRLINRQMRAVVKRTIDIPNPNTFIMDYKKAMSRSNKYIMQNISVADNSPKKRRGRPKKNAENDDYIPSKIVSRKKLLGEPELSEEEDDLEGLVDPPLFSEDEDEEADAVMPNITRTRSGRTIKIKAEDGTFEYYDIPGRHQVDTDDLNSHKYWNENSIPIVTTGERRGRKRKQINKSNFDTSDPIVKDDSCKRSLAENTRNSVKLLEIKKELDCKITNVIEDLVMPTTNEIVEDSKEFDRSSIVESFDGYECFLCLKSFNFKDCEKHIHEHLHKEIIDNETAIGSSHEFDDKVSDNSHDVNIRVDATQISKDANAVASVVDIYTKSDNHLSTDTGIASQLSTEFNDSFTCSICNEDFDSRAALLEHTHENIYTCKLCGKKYQKRLTLQSHMKRYHEETDWMKFKCATCGKNFGFLTSLERHMKEHNPNKKFCCEQCGKVFKSLVNLKIHIGLHTKDEVYECPYCPKKYYIRYSFEKHFRTHVEAPKFHCEMCDKNFSERKHFEVHLERHQNGGSLGRSKDLKCNNCGDIKSPTELEIVSGTDPGHHKKCLECGKGLYKRFMIENIDTSSLQIKSDKQREQCKLCGKSVLNLQRHLKHTHLENDYVPCHICGVLVTKSSLPAHKNRKHGGSAVTCDHCNKVFKNIMCLREHMTKVRRKEDPTKNICKFCKEVIAPELWKEHMMRHRTKCNDCGASNFPTHEEFMAHLETCRRCSNCGTTDFNSRGEFLDHIEICSSSIDIMTGTLDSSNDQEIVTSIFAIDDCTCCETCGEVFESPETLAHHITEAHQSALSSSHILDQNAMIDEAILYACP</sequence>
<dbReference type="Pfam" id="PF00096">
    <property type="entry name" value="zf-C2H2"/>
    <property type="match status" value="3"/>
</dbReference>
<evidence type="ECO:0000256" key="4">
    <source>
        <dbReference type="ARBA" id="ARBA00022833"/>
    </source>
</evidence>
<evidence type="ECO:0000259" key="9">
    <source>
        <dbReference type="PROSITE" id="PS50157"/>
    </source>
</evidence>
<organism evidence="10 11">
    <name type="scientific">Cherax quadricarinatus</name>
    <name type="common">Australian red claw crayfish</name>
    <dbReference type="NCBI Taxonomy" id="27406"/>
    <lineage>
        <taxon>Eukaryota</taxon>
        <taxon>Metazoa</taxon>
        <taxon>Ecdysozoa</taxon>
        <taxon>Arthropoda</taxon>
        <taxon>Crustacea</taxon>
        <taxon>Multicrustacea</taxon>
        <taxon>Malacostraca</taxon>
        <taxon>Eumalacostraca</taxon>
        <taxon>Eucarida</taxon>
        <taxon>Decapoda</taxon>
        <taxon>Pleocyemata</taxon>
        <taxon>Astacidea</taxon>
        <taxon>Parastacoidea</taxon>
        <taxon>Parastacidae</taxon>
        <taxon>Cherax</taxon>
    </lineage>
</organism>
<keyword evidence="11" id="KW-1185">Reference proteome</keyword>
<evidence type="ECO:0000256" key="8">
    <source>
        <dbReference type="SAM" id="MobiDB-lite"/>
    </source>
</evidence>
<evidence type="ECO:0000256" key="7">
    <source>
        <dbReference type="PROSITE-ProRule" id="PRU00042"/>
    </source>
</evidence>
<accession>A0AAW0WCV7</accession>
<evidence type="ECO:0000313" key="10">
    <source>
        <dbReference type="EMBL" id="KAK8725588.1"/>
    </source>
</evidence>
<reference evidence="10 11" key="1">
    <citation type="journal article" date="2024" name="BMC Genomics">
        <title>Genome assembly of redclaw crayfish (Cherax quadricarinatus) provides insights into its immune adaptation and hypoxia tolerance.</title>
        <authorList>
            <person name="Liu Z."/>
            <person name="Zheng J."/>
            <person name="Li H."/>
            <person name="Fang K."/>
            <person name="Wang S."/>
            <person name="He J."/>
            <person name="Zhou D."/>
            <person name="Weng S."/>
            <person name="Chi M."/>
            <person name="Gu Z."/>
            <person name="He J."/>
            <person name="Li F."/>
            <person name="Wang M."/>
        </authorList>
    </citation>
    <scope>NUCLEOTIDE SEQUENCE [LARGE SCALE GENOMIC DNA]</scope>
    <source>
        <strain evidence="10">ZL_2023a</strain>
    </source>
</reference>
<keyword evidence="1" id="KW-0479">Metal-binding</keyword>
<dbReference type="PROSITE" id="PS00028">
    <property type="entry name" value="ZINC_FINGER_C2H2_1"/>
    <property type="match status" value="6"/>
</dbReference>
<dbReference type="InterPro" id="IPR013087">
    <property type="entry name" value="Znf_C2H2_type"/>
</dbReference>
<feature type="domain" description="C2H2-type" evidence="9">
    <location>
        <begin position="614"/>
        <end position="641"/>
    </location>
</feature>
<feature type="domain" description="C2H2-type" evidence="9">
    <location>
        <begin position="946"/>
        <end position="974"/>
    </location>
</feature>
<feature type="region of interest" description="Disordered" evidence="8">
    <location>
        <begin position="52"/>
        <end position="78"/>
    </location>
</feature>
<dbReference type="GO" id="GO:0008270">
    <property type="term" value="F:zinc ion binding"/>
    <property type="evidence" value="ECO:0007669"/>
    <property type="project" value="UniProtKB-KW"/>
</dbReference>
<gene>
    <name evidence="10" type="ORF">OTU49_010633</name>
</gene>
<dbReference type="Proteomes" id="UP001445076">
    <property type="component" value="Unassembled WGS sequence"/>
</dbReference>
<evidence type="ECO:0000256" key="6">
    <source>
        <dbReference type="ARBA" id="ARBA00037948"/>
    </source>
</evidence>
<dbReference type="Gene3D" id="3.30.160.60">
    <property type="entry name" value="Classic Zinc Finger"/>
    <property type="match status" value="4"/>
</dbReference>
<feature type="domain" description="C2H2-type" evidence="9">
    <location>
        <begin position="815"/>
        <end position="843"/>
    </location>
</feature>
<reference evidence="10" key="2">
    <citation type="submission" date="2024-01" db="EMBL/GenBank/DDBJ databases">
        <authorList>
            <person name="He J."/>
            <person name="Wang M."/>
            <person name="Zheng J."/>
            <person name="Liu Z."/>
        </authorList>
    </citation>
    <scope>NUCLEOTIDE SEQUENCE</scope>
    <source>
        <strain evidence="10">ZL_2023a</strain>
        <tissue evidence="10">Muscle</tissue>
    </source>
</reference>
<evidence type="ECO:0000256" key="2">
    <source>
        <dbReference type="ARBA" id="ARBA00022737"/>
    </source>
</evidence>
<dbReference type="InterPro" id="IPR036236">
    <property type="entry name" value="Znf_C2H2_sf"/>
</dbReference>
<keyword evidence="3 7" id="KW-0863">Zinc-finger</keyword>
<keyword evidence="4" id="KW-0862">Zinc</keyword>
<dbReference type="EMBL" id="JARKIK010000082">
    <property type="protein sequence ID" value="KAK8725587.1"/>
    <property type="molecule type" value="Genomic_DNA"/>
</dbReference>
<feature type="domain" description="C2H2-type" evidence="9">
    <location>
        <begin position="642"/>
        <end position="669"/>
    </location>
</feature>
<dbReference type="PROSITE" id="PS50157">
    <property type="entry name" value="ZINC_FINGER_C2H2_2"/>
    <property type="match status" value="7"/>
</dbReference>
<feature type="region of interest" description="Disordered" evidence="8">
    <location>
        <begin position="226"/>
        <end position="248"/>
    </location>
</feature>
<dbReference type="GO" id="GO:0000981">
    <property type="term" value="F:DNA-binding transcription factor activity, RNA polymerase II-specific"/>
    <property type="evidence" value="ECO:0007669"/>
    <property type="project" value="TreeGrafter"/>
</dbReference>
<dbReference type="SUPFAM" id="SSF57667">
    <property type="entry name" value="beta-beta-alpha zinc fingers"/>
    <property type="match status" value="3"/>
</dbReference>
<proteinExistence type="inferred from homology"/>
<feature type="domain" description="C2H2-type" evidence="9">
    <location>
        <begin position="670"/>
        <end position="697"/>
    </location>
</feature>
<feature type="domain" description="C2H2-type" evidence="9">
    <location>
        <begin position="586"/>
        <end position="613"/>
    </location>
</feature>
<dbReference type="GO" id="GO:0000978">
    <property type="term" value="F:RNA polymerase II cis-regulatory region sequence-specific DNA binding"/>
    <property type="evidence" value="ECO:0007669"/>
    <property type="project" value="TreeGrafter"/>
</dbReference>
<dbReference type="PANTHER" id="PTHR24388:SF53">
    <property type="entry name" value="CHORION TRANSCRIPTION FACTOR CF2-RELATED"/>
    <property type="match status" value="1"/>
</dbReference>
<evidence type="ECO:0000256" key="3">
    <source>
        <dbReference type="ARBA" id="ARBA00022771"/>
    </source>
</evidence>
<dbReference type="EMBL" id="JARKIK010000082">
    <property type="protein sequence ID" value="KAK8725588.1"/>
    <property type="molecule type" value="Genomic_DNA"/>
</dbReference>
<keyword evidence="5" id="KW-0539">Nucleus</keyword>
<dbReference type="AlphaFoldDB" id="A0AAW0WCV7"/>
<evidence type="ECO:0000256" key="1">
    <source>
        <dbReference type="ARBA" id="ARBA00022723"/>
    </source>
</evidence>
<dbReference type="PANTHER" id="PTHR24388">
    <property type="entry name" value="ZINC FINGER PROTEIN"/>
    <property type="match status" value="1"/>
</dbReference>
<comment type="caution">
    <text evidence="10">The sequence shown here is derived from an EMBL/GenBank/DDBJ whole genome shotgun (WGS) entry which is preliminary data.</text>
</comment>
<keyword evidence="2" id="KW-0677">Repeat</keyword>
<dbReference type="SMART" id="SM00355">
    <property type="entry name" value="ZnF_C2H2"/>
    <property type="match status" value="13"/>
</dbReference>
<name>A0AAW0WCV7_CHEQU</name>
<protein>
    <recommendedName>
        <fullName evidence="9">C2H2-type domain-containing protein</fullName>
    </recommendedName>
</protein>
<evidence type="ECO:0000256" key="5">
    <source>
        <dbReference type="ARBA" id="ARBA00023242"/>
    </source>
</evidence>
<feature type="domain" description="C2H2-type" evidence="9">
    <location>
        <begin position="555"/>
        <end position="578"/>
    </location>
</feature>
<evidence type="ECO:0000313" key="11">
    <source>
        <dbReference type="Proteomes" id="UP001445076"/>
    </source>
</evidence>
<dbReference type="InterPro" id="IPR050527">
    <property type="entry name" value="Snail/Krueppel_Znf"/>
</dbReference>
<comment type="similarity">
    <text evidence="6">Belongs to the snail C2H2-type zinc-finger protein family.</text>
</comment>